<evidence type="ECO:0000256" key="2">
    <source>
        <dbReference type="ARBA" id="ARBA00005382"/>
    </source>
</evidence>
<evidence type="ECO:0000259" key="9">
    <source>
        <dbReference type="Pfam" id="PF17189"/>
    </source>
</evidence>
<dbReference type="EC" id="3.2.1.45" evidence="3 6"/>
<dbReference type="InterPro" id="IPR017853">
    <property type="entry name" value="GH"/>
</dbReference>
<comment type="similarity">
    <text evidence="2 6">Belongs to the glycosyl hydrolase 30 family.</text>
</comment>
<dbReference type="AlphaFoldDB" id="A0ABD2K2I5"/>
<comment type="caution">
    <text evidence="10">The sequence shown here is derived from an EMBL/GenBank/DDBJ whole genome shotgun (WGS) entry which is preliminary data.</text>
</comment>
<evidence type="ECO:0000313" key="10">
    <source>
        <dbReference type="EMBL" id="KAL3097102.1"/>
    </source>
</evidence>
<proteinExistence type="inferred from homology"/>
<name>A0ABD2K2I5_HETSC</name>
<accession>A0ABD2K2I5</accession>
<evidence type="ECO:0000256" key="7">
    <source>
        <dbReference type="SAM" id="SignalP"/>
    </source>
</evidence>
<keyword evidence="6" id="KW-0443">Lipid metabolism</keyword>
<reference evidence="10 11" key="1">
    <citation type="submission" date="2024-10" db="EMBL/GenBank/DDBJ databases">
        <authorList>
            <person name="Kim D."/>
        </authorList>
    </citation>
    <scope>NUCLEOTIDE SEQUENCE [LARGE SCALE GENOMIC DNA]</scope>
    <source>
        <strain evidence="10">Taebaek</strain>
    </source>
</reference>
<dbReference type="PRINTS" id="PR00843">
    <property type="entry name" value="GLHYDRLASE30"/>
</dbReference>
<dbReference type="PANTHER" id="PTHR11069:SF23">
    <property type="entry name" value="LYSOSOMAL ACID GLUCOSYLCERAMIDASE"/>
    <property type="match status" value="1"/>
</dbReference>
<dbReference type="SUPFAM" id="SSF51445">
    <property type="entry name" value="(Trans)glycosidases"/>
    <property type="match status" value="1"/>
</dbReference>
<keyword evidence="4 7" id="KW-0732">Signal</keyword>
<keyword evidence="5 6" id="KW-0378">Hydrolase</keyword>
<gene>
    <name evidence="10" type="ORF">niasHS_002818</name>
</gene>
<evidence type="ECO:0000256" key="1">
    <source>
        <dbReference type="ARBA" id="ARBA00001013"/>
    </source>
</evidence>
<dbReference type="PANTHER" id="PTHR11069">
    <property type="entry name" value="GLUCOSYLCERAMIDASE"/>
    <property type="match status" value="1"/>
</dbReference>
<feature type="chain" id="PRO_5044877476" description="Glucosylceramidase" evidence="7">
    <location>
        <begin position="26"/>
        <end position="604"/>
    </location>
</feature>
<evidence type="ECO:0000256" key="3">
    <source>
        <dbReference type="ARBA" id="ARBA00012658"/>
    </source>
</evidence>
<sequence>MASSLAYLLTALLLLCFVVISLTFADHSQKKTEGNGEKAGCQRRYSPGQDSFVCACDVSHCDAFEDGSVDEVPSDTLVTYSSDRKWKRLERKEMPMRAKGAATEESVFPSSDNVLRLSVDPSDKYQTILGFGGAFSDSSGINLNALSAPVRRHLLEAYFHYGKGIRYSFGRVPIASTDFSTRQYSYVDQEDDFDLSTFSLAPEDFEQKIPFIKEAVRLSGEKFRLFACPWSAPAWMKTNGKMNGGGQLKGEVDGIFYKTFAKYLLRFFDEYAKNGVDFWALTIINQPQEVPADFPFQSMFMSNRTQREFAARILSPLLKHSPHTAHLKLLAFDDVREFFLPSMKEMFGTIAGDSNSDTEVTSVWCRICRNLAPILPEFMATSAEQFLACKKSSKGENGMEVIDGIGVHWYTLGGHSEQDKFHAQHPDKMIISTEACTGFIFPDDSGPRLGNWTRGWQYGWDIVQNLRHWSGGWVDWNLCLDMNGGPNWVHNYVDAPIIVNAERDEFYKQPMFYFLAHFSRFMPPGSVRIGSTLFASDSQLGTDQSAHPVQHVSVTTPHGHKVLVLINSATNPFKIRIDEVGRSDGEETPVIELGPEAIMTLIWK</sequence>
<dbReference type="Gene3D" id="3.20.20.80">
    <property type="entry name" value="Glycosidases"/>
    <property type="match status" value="2"/>
</dbReference>
<evidence type="ECO:0000256" key="6">
    <source>
        <dbReference type="RuleBase" id="RU361188"/>
    </source>
</evidence>
<dbReference type="InterPro" id="IPR033453">
    <property type="entry name" value="Glyco_hydro_30_TIM-barrel"/>
</dbReference>
<dbReference type="InterPro" id="IPR033452">
    <property type="entry name" value="GH30_C"/>
</dbReference>
<protein>
    <recommendedName>
        <fullName evidence="3 6">Glucosylceramidase</fullName>
        <ecNumber evidence="3 6">3.2.1.45</ecNumber>
    </recommendedName>
</protein>
<dbReference type="GO" id="GO:0004348">
    <property type="term" value="F:glucosylceramidase activity"/>
    <property type="evidence" value="ECO:0007669"/>
    <property type="project" value="UniProtKB-EC"/>
</dbReference>
<evidence type="ECO:0000313" key="11">
    <source>
        <dbReference type="Proteomes" id="UP001620645"/>
    </source>
</evidence>
<keyword evidence="6" id="KW-0746">Sphingolipid metabolism</keyword>
<dbReference type="Proteomes" id="UP001620645">
    <property type="component" value="Unassembled WGS sequence"/>
</dbReference>
<dbReference type="GO" id="GO:0016020">
    <property type="term" value="C:membrane"/>
    <property type="evidence" value="ECO:0007669"/>
    <property type="project" value="GOC"/>
</dbReference>
<feature type="domain" description="Glycosyl hydrolase family 30 TIM-barrel" evidence="8">
    <location>
        <begin position="128"/>
        <end position="341"/>
    </location>
</feature>
<dbReference type="Pfam" id="PF17189">
    <property type="entry name" value="Glyco_hydro_30C"/>
    <property type="match status" value="1"/>
</dbReference>
<keyword evidence="6" id="KW-0326">Glycosidase</keyword>
<feature type="signal peptide" evidence="7">
    <location>
        <begin position="1"/>
        <end position="25"/>
    </location>
</feature>
<feature type="domain" description="Glycosyl hydrolase family 30 TIM-barrel" evidence="8">
    <location>
        <begin position="400"/>
        <end position="522"/>
    </location>
</feature>
<dbReference type="InterPro" id="IPR001139">
    <property type="entry name" value="Glyco_hydro_30"/>
</dbReference>
<evidence type="ECO:0000256" key="4">
    <source>
        <dbReference type="ARBA" id="ARBA00022729"/>
    </source>
</evidence>
<evidence type="ECO:0000259" key="8">
    <source>
        <dbReference type="Pfam" id="PF02055"/>
    </source>
</evidence>
<dbReference type="EMBL" id="JBICCN010000056">
    <property type="protein sequence ID" value="KAL3097102.1"/>
    <property type="molecule type" value="Genomic_DNA"/>
</dbReference>
<feature type="domain" description="Glycosyl hydrolase family 30 beta sandwich" evidence="9">
    <location>
        <begin position="525"/>
        <end position="600"/>
    </location>
</feature>
<evidence type="ECO:0000256" key="5">
    <source>
        <dbReference type="ARBA" id="ARBA00022801"/>
    </source>
</evidence>
<dbReference type="Pfam" id="PF02055">
    <property type="entry name" value="Glyco_hydro_30"/>
    <property type="match status" value="2"/>
</dbReference>
<comment type="catalytic activity">
    <reaction evidence="1">
        <text>a beta-D-glucosyl-(1&lt;-&gt;1')-N-acylsphing-4-enine + H2O = an N-acylsphing-4-enine + D-glucose</text>
        <dbReference type="Rhea" id="RHEA:13269"/>
        <dbReference type="ChEBI" id="CHEBI:4167"/>
        <dbReference type="ChEBI" id="CHEBI:15377"/>
        <dbReference type="ChEBI" id="CHEBI:22801"/>
        <dbReference type="ChEBI" id="CHEBI:52639"/>
        <dbReference type="EC" id="3.2.1.45"/>
    </reaction>
    <physiologicalReaction direction="left-to-right" evidence="1">
        <dbReference type="Rhea" id="RHEA:13270"/>
    </physiologicalReaction>
</comment>
<organism evidence="10 11">
    <name type="scientific">Heterodera schachtii</name>
    <name type="common">Sugarbeet cyst nematode worm</name>
    <name type="synonym">Tylenchus schachtii</name>
    <dbReference type="NCBI Taxonomy" id="97005"/>
    <lineage>
        <taxon>Eukaryota</taxon>
        <taxon>Metazoa</taxon>
        <taxon>Ecdysozoa</taxon>
        <taxon>Nematoda</taxon>
        <taxon>Chromadorea</taxon>
        <taxon>Rhabditida</taxon>
        <taxon>Tylenchina</taxon>
        <taxon>Tylenchomorpha</taxon>
        <taxon>Tylenchoidea</taxon>
        <taxon>Heteroderidae</taxon>
        <taxon>Heteroderinae</taxon>
        <taxon>Heterodera</taxon>
    </lineage>
</organism>
<keyword evidence="11" id="KW-1185">Reference proteome</keyword>
<dbReference type="GO" id="GO:0006665">
    <property type="term" value="P:sphingolipid metabolic process"/>
    <property type="evidence" value="ECO:0007669"/>
    <property type="project" value="UniProtKB-KW"/>
</dbReference>